<feature type="binding site" description="axial binding residue" evidence="9">
    <location>
        <position position="78"/>
    </location>
    <ligand>
        <name>heme c</name>
        <dbReference type="ChEBI" id="CHEBI:61717"/>
        <label>1</label>
    </ligand>
    <ligandPart>
        <name>Fe</name>
        <dbReference type="ChEBI" id="CHEBI:18248"/>
    </ligandPart>
</feature>
<dbReference type="InterPro" id="IPR026259">
    <property type="entry name" value="MauG/Cytc_peroxidase"/>
</dbReference>
<evidence type="ECO:0000256" key="1">
    <source>
        <dbReference type="ARBA" id="ARBA00004418"/>
    </source>
</evidence>
<dbReference type="GO" id="GO:0009055">
    <property type="term" value="F:electron transfer activity"/>
    <property type="evidence" value="ECO:0007669"/>
    <property type="project" value="InterPro"/>
</dbReference>
<feature type="domain" description="Cytochrome c" evidence="11">
    <location>
        <begin position="204"/>
        <end position="363"/>
    </location>
</feature>
<comment type="cofactor">
    <cofactor evidence="8">
        <name>heme</name>
        <dbReference type="ChEBI" id="CHEBI:30413"/>
    </cofactor>
    <text evidence="8">Binds 2 heme groups.</text>
</comment>
<dbReference type="PANTHER" id="PTHR30600:SF10">
    <property type="entry name" value="BLL6722 PROTEIN"/>
    <property type="match status" value="1"/>
</dbReference>
<evidence type="ECO:0000313" key="12">
    <source>
        <dbReference type="EMBL" id="AXX96741.1"/>
    </source>
</evidence>
<dbReference type="KEGG" id="pamo:BAR1_01580"/>
<dbReference type="InterPro" id="IPR051395">
    <property type="entry name" value="Cytochrome_c_Peroxidase/MauG"/>
</dbReference>
<feature type="domain" description="Cytochrome c" evidence="11">
    <location>
        <begin position="52"/>
        <end position="156"/>
    </location>
</feature>
<feature type="binding site" description="axial binding residue" evidence="9">
    <location>
        <position position="223"/>
    </location>
    <ligand>
        <name>heme c</name>
        <dbReference type="ChEBI" id="CHEBI:61717"/>
        <label>2</label>
    </ligand>
    <ligandPart>
        <name>Fe</name>
        <dbReference type="ChEBI" id="CHEBI:18248"/>
    </ligandPart>
</feature>
<dbReference type="Gene3D" id="1.10.760.10">
    <property type="entry name" value="Cytochrome c-like domain"/>
    <property type="match status" value="2"/>
</dbReference>
<keyword evidence="6" id="KW-0560">Oxidoreductase</keyword>
<evidence type="ECO:0000256" key="10">
    <source>
        <dbReference type="SAM" id="SignalP"/>
    </source>
</evidence>
<evidence type="ECO:0000256" key="6">
    <source>
        <dbReference type="ARBA" id="ARBA00023002"/>
    </source>
</evidence>
<name>A0A347UD13_9RHOB</name>
<dbReference type="InterPro" id="IPR004852">
    <property type="entry name" value="Di-haem_cyt_c_peroxidsae"/>
</dbReference>
<evidence type="ECO:0000256" key="2">
    <source>
        <dbReference type="ARBA" id="ARBA00022617"/>
    </source>
</evidence>
<comment type="PTM">
    <text evidence="8">Binds 2 heme groups per subunit.</text>
</comment>
<evidence type="ECO:0000256" key="9">
    <source>
        <dbReference type="PIRSR" id="PIRSR000294-2"/>
    </source>
</evidence>
<feature type="binding site" description="covalent" evidence="8">
    <location>
        <position position="222"/>
    </location>
    <ligand>
        <name>heme c</name>
        <dbReference type="ChEBI" id="CHEBI:61717"/>
        <label>2</label>
    </ligand>
</feature>
<evidence type="ECO:0000256" key="4">
    <source>
        <dbReference type="ARBA" id="ARBA00022729"/>
    </source>
</evidence>
<keyword evidence="4 10" id="KW-0732">Signal</keyword>
<evidence type="ECO:0000313" key="13">
    <source>
        <dbReference type="Proteomes" id="UP000261704"/>
    </source>
</evidence>
<dbReference type="PROSITE" id="PS51007">
    <property type="entry name" value="CYTC"/>
    <property type="match status" value="2"/>
</dbReference>
<dbReference type="InterPro" id="IPR036909">
    <property type="entry name" value="Cyt_c-like_dom_sf"/>
</dbReference>
<dbReference type="EMBL" id="CP032125">
    <property type="protein sequence ID" value="AXX96741.1"/>
    <property type="molecule type" value="Genomic_DNA"/>
</dbReference>
<dbReference type="GO" id="GO:0046872">
    <property type="term" value="F:metal ion binding"/>
    <property type="evidence" value="ECO:0007669"/>
    <property type="project" value="UniProtKB-KW"/>
</dbReference>
<evidence type="ECO:0000256" key="3">
    <source>
        <dbReference type="ARBA" id="ARBA00022723"/>
    </source>
</evidence>
<feature type="binding site" description="covalent" evidence="8">
    <location>
        <position position="74"/>
    </location>
    <ligand>
        <name>heme c</name>
        <dbReference type="ChEBI" id="CHEBI:61717"/>
        <label>1</label>
    </ligand>
</feature>
<evidence type="ECO:0000256" key="8">
    <source>
        <dbReference type="PIRSR" id="PIRSR000294-1"/>
    </source>
</evidence>
<keyword evidence="5" id="KW-0574">Periplasm</keyword>
<evidence type="ECO:0000256" key="7">
    <source>
        <dbReference type="ARBA" id="ARBA00023004"/>
    </source>
</evidence>
<keyword evidence="2 8" id="KW-0349">Heme</keyword>
<accession>A0A347UD13</accession>
<protein>
    <submittedName>
        <fullName evidence="12">Cytochrome-c peroxidase</fullName>
    </submittedName>
</protein>
<dbReference type="GO" id="GO:0042597">
    <property type="term" value="C:periplasmic space"/>
    <property type="evidence" value="ECO:0007669"/>
    <property type="project" value="UniProtKB-SubCell"/>
</dbReference>
<feature type="binding site" description="covalent" evidence="8">
    <location>
        <position position="77"/>
    </location>
    <ligand>
        <name>heme c</name>
        <dbReference type="ChEBI" id="CHEBI:61717"/>
        <label>1</label>
    </ligand>
</feature>
<comment type="subcellular location">
    <subcellularLocation>
        <location evidence="1">Periplasm</location>
    </subcellularLocation>
</comment>
<keyword evidence="7 9" id="KW-0408">Iron</keyword>
<dbReference type="Pfam" id="PF03150">
    <property type="entry name" value="CCP_MauG"/>
    <property type="match status" value="1"/>
</dbReference>
<feature type="binding site" description="covalent" evidence="8">
    <location>
        <position position="219"/>
    </location>
    <ligand>
        <name>heme c</name>
        <dbReference type="ChEBI" id="CHEBI:61717"/>
        <label>2</label>
    </ligand>
</feature>
<feature type="chain" id="PRO_5017047458" evidence="10">
    <location>
        <begin position="27"/>
        <end position="383"/>
    </location>
</feature>
<dbReference type="OrthoDB" id="9805202at2"/>
<dbReference type="PIRSF" id="PIRSF000294">
    <property type="entry name" value="Cytochrome-c_peroxidase"/>
    <property type="match status" value="1"/>
</dbReference>
<dbReference type="PANTHER" id="PTHR30600">
    <property type="entry name" value="CYTOCHROME C PEROXIDASE-RELATED"/>
    <property type="match status" value="1"/>
</dbReference>
<dbReference type="SUPFAM" id="SSF46626">
    <property type="entry name" value="Cytochrome c"/>
    <property type="match status" value="2"/>
</dbReference>
<reference evidence="12 13" key="1">
    <citation type="submission" date="2018-09" db="EMBL/GenBank/DDBJ databases">
        <title>Profundibacter amoris BAR1 gen. nov., sp. nov., a new member of the Roseobacter clade isolated at Lokis Castle Vent Field on the Arctic Mid-Oceanic Ridge.</title>
        <authorList>
            <person name="Le Moine Bauer S."/>
            <person name="Sjoeberg A.G."/>
            <person name="L'Haridon S."/>
            <person name="Stokke R."/>
            <person name="Roalkvam I."/>
            <person name="Steen I.H."/>
            <person name="Dahle H."/>
        </authorList>
    </citation>
    <scope>NUCLEOTIDE SEQUENCE [LARGE SCALE GENOMIC DNA]</scope>
    <source>
        <strain evidence="12 13">BAR1</strain>
    </source>
</reference>
<organism evidence="12 13">
    <name type="scientific">Profundibacter amoris</name>
    <dbReference type="NCBI Taxonomy" id="2171755"/>
    <lineage>
        <taxon>Bacteria</taxon>
        <taxon>Pseudomonadati</taxon>
        <taxon>Pseudomonadota</taxon>
        <taxon>Alphaproteobacteria</taxon>
        <taxon>Rhodobacterales</taxon>
        <taxon>Paracoccaceae</taxon>
        <taxon>Profundibacter</taxon>
    </lineage>
</organism>
<sequence>MKKMRSTLTLMAGVAAVAVSAAMVNAGEMGKYPPLAPLGEPPIPLDNKQSDAKVELGKILFWDPRIGGDASTACVTCHEPDQGWAFGDSLSRGYPGTVHWRNSQSVINTAYLGQLFWAGSAASLEKQAPSAAKGAVAGNGENDVMETRMAFIPEYRVRFKEVFGTEYPLIGDAWAAIAAFERTLIVNDTPVDKYLAGDKSALSEEQVAGMELFNGKAGCIQCHNGAQATDENYYNLGVPPAERWEEDGLAQVTFRYELYAKGVTQEMYRKLKDDPGLYFRTKEADHMGKFRTPPLRYTAYTAPYMHNGSFWDLREVVEFYNAGGGENDFTDGTMAATKSDLIKPLGLTDEEMDQLVAFLEAFSGDELRVDPPELPPYEALASE</sequence>
<dbReference type="Proteomes" id="UP000261704">
    <property type="component" value="Chromosome"/>
</dbReference>
<keyword evidence="12" id="KW-0575">Peroxidase</keyword>
<keyword evidence="3 9" id="KW-0479">Metal-binding</keyword>
<dbReference type="GO" id="GO:0020037">
    <property type="term" value="F:heme binding"/>
    <property type="evidence" value="ECO:0007669"/>
    <property type="project" value="InterPro"/>
</dbReference>
<feature type="signal peptide" evidence="10">
    <location>
        <begin position="1"/>
        <end position="26"/>
    </location>
</feature>
<evidence type="ECO:0000256" key="5">
    <source>
        <dbReference type="ARBA" id="ARBA00022764"/>
    </source>
</evidence>
<dbReference type="AlphaFoldDB" id="A0A347UD13"/>
<proteinExistence type="predicted"/>
<dbReference type="InterPro" id="IPR009056">
    <property type="entry name" value="Cyt_c-like_dom"/>
</dbReference>
<evidence type="ECO:0000259" key="11">
    <source>
        <dbReference type="PROSITE" id="PS51007"/>
    </source>
</evidence>
<keyword evidence="13" id="KW-1185">Reference proteome</keyword>
<dbReference type="GO" id="GO:0004130">
    <property type="term" value="F:cytochrome-c peroxidase activity"/>
    <property type="evidence" value="ECO:0007669"/>
    <property type="project" value="TreeGrafter"/>
</dbReference>
<gene>
    <name evidence="12" type="ORF">BAR1_01580</name>
</gene>